<organism evidence="1 2">
    <name type="scientific">Prunus dulcis</name>
    <name type="common">Almond</name>
    <name type="synonym">Amygdalus dulcis</name>
    <dbReference type="NCBI Taxonomy" id="3755"/>
    <lineage>
        <taxon>Eukaryota</taxon>
        <taxon>Viridiplantae</taxon>
        <taxon>Streptophyta</taxon>
        <taxon>Embryophyta</taxon>
        <taxon>Tracheophyta</taxon>
        <taxon>Spermatophyta</taxon>
        <taxon>Magnoliopsida</taxon>
        <taxon>eudicotyledons</taxon>
        <taxon>Gunneridae</taxon>
        <taxon>Pentapetalae</taxon>
        <taxon>rosids</taxon>
        <taxon>fabids</taxon>
        <taxon>Rosales</taxon>
        <taxon>Rosaceae</taxon>
        <taxon>Amygdaloideae</taxon>
        <taxon>Amygdaleae</taxon>
        <taxon>Prunus</taxon>
    </lineage>
</organism>
<proteinExistence type="predicted"/>
<dbReference type="Proteomes" id="UP001054821">
    <property type="component" value="Chromosome 1"/>
</dbReference>
<evidence type="ECO:0000313" key="2">
    <source>
        <dbReference type="Proteomes" id="UP001054821"/>
    </source>
</evidence>
<keyword evidence="2" id="KW-1185">Reference proteome</keyword>
<protein>
    <submittedName>
        <fullName evidence="1">Uncharacterized protein</fullName>
    </submittedName>
</protein>
<accession>A0AAD5F1S9</accession>
<sequence>MGVFQLPKSLCQELSTMVARFWWGKSAFNQAMVAKQAWRLLENPSSLVGQILRARYFPNGDFLTAGYGQSPSLIWRSILWGRQVIEQGLIWRIGGGTSMRVFHDKWIPKPYTFSPLINRGLSLEAKVFYLITASGGWNRTFLYHSFCDEDCAAILSIPLPSMGYLKDKRFWFFSKNERFVCCCWRVRKLRNEVLYRKTVEFLEQFKIHNTYTKPARVPRFIIWIKPPSSSFLLNCDGAIGQAGCSRGVGGALRDSAGNFIWGFVDQGPAGLDVLATEEG</sequence>
<dbReference type="AlphaFoldDB" id="A0AAD5F1S9"/>
<dbReference type="EMBL" id="JAJFAZ020000001">
    <property type="protein sequence ID" value="KAI5350388.1"/>
    <property type="molecule type" value="Genomic_DNA"/>
</dbReference>
<comment type="caution">
    <text evidence="1">The sequence shown here is derived from an EMBL/GenBank/DDBJ whole genome shotgun (WGS) entry which is preliminary data.</text>
</comment>
<gene>
    <name evidence="1" type="ORF">L3X38_003279</name>
</gene>
<evidence type="ECO:0000313" key="1">
    <source>
        <dbReference type="EMBL" id="KAI5350388.1"/>
    </source>
</evidence>
<name>A0AAD5F1S9_PRUDU</name>
<reference evidence="1 2" key="1">
    <citation type="journal article" date="2022" name="G3 (Bethesda)">
        <title>Whole-genome sequence and methylome profiling of the almond [Prunus dulcis (Mill.) D.A. Webb] cultivar 'Nonpareil'.</title>
        <authorList>
            <person name="D'Amico-Willman K.M."/>
            <person name="Ouma W.Z."/>
            <person name="Meulia T."/>
            <person name="Sideli G.M."/>
            <person name="Gradziel T.M."/>
            <person name="Fresnedo-Ramirez J."/>
        </authorList>
    </citation>
    <scope>NUCLEOTIDE SEQUENCE [LARGE SCALE GENOMIC DNA]</scope>
    <source>
        <strain evidence="1">Clone GOH B32 T37-40</strain>
    </source>
</reference>